<dbReference type="OrthoDB" id="1143847at2"/>
<dbReference type="EMBL" id="AQRA01000012">
    <property type="protein sequence ID" value="EZH71724.1"/>
    <property type="molecule type" value="Genomic_DNA"/>
</dbReference>
<protein>
    <recommendedName>
        <fullName evidence="3">TerB family tellurite resistance protein</fullName>
    </recommendedName>
</protein>
<organism evidence="1 2">
    <name type="scientific">Aquimarina atlantica</name>
    <dbReference type="NCBI Taxonomy" id="1317122"/>
    <lineage>
        <taxon>Bacteria</taxon>
        <taxon>Pseudomonadati</taxon>
        <taxon>Bacteroidota</taxon>
        <taxon>Flavobacteriia</taxon>
        <taxon>Flavobacteriales</taxon>
        <taxon>Flavobacteriaceae</taxon>
        <taxon>Aquimarina</taxon>
    </lineage>
</organism>
<sequence length="133" mass="15717">MYSKEEKLSLLSEMIQFAKADKKFKEQEYNFILVIASQLKITKEEVDTLVEEGVEKKNLQPESQRILQFHRLVLLMNIDKETSLLEIQKIKEMGLHMGLRSEAVDMVLEKMHEYPNKVIPPKELISIFTRFYN</sequence>
<reference evidence="1 2" key="1">
    <citation type="submission" date="2014-04" db="EMBL/GenBank/DDBJ databases">
        <title>Aquimarina sp. 22II-S11-z7 Genome Sequencing.</title>
        <authorList>
            <person name="Lai Q."/>
        </authorList>
    </citation>
    <scope>NUCLEOTIDE SEQUENCE [LARGE SCALE GENOMIC DNA]</scope>
    <source>
        <strain evidence="1 2">22II-S11-z7</strain>
    </source>
</reference>
<keyword evidence="2" id="KW-1185">Reference proteome</keyword>
<dbReference type="STRING" id="1317122.ATO12_06040"/>
<dbReference type="InterPro" id="IPR029024">
    <property type="entry name" value="TerB-like"/>
</dbReference>
<dbReference type="Gene3D" id="1.10.3680.10">
    <property type="entry name" value="TerB-like"/>
    <property type="match status" value="1"/>
</dbReference>
<dbReference type="RefSeq" id="WP_034246796.1">
    <property type="nucleotide sequence ID" value="NZ_AQRA01000012.1"/>
</dbReference>
<evidence type="ECO:0000313" key="1">
    <source>
        <dbReference type="EMBL" id="EZH71724.1"/>
    </source>
</evidence>
<accession>A0A023BP65</accession>
<dbReference type="SUPFAM" id="SSF158682">
    <property type="entry name" value="TerB-like"/>
    <property type="match status" value="1"/>
</dbReference>
<dbReference type="Proteomes" id="UP000023541">
    <property type="component" value="Unassembled WGS sequence"/>
</dbReference>
<name>A0A023BP65_9FLAO</name>
<comment type="caution">
    <text evidence="1">The sequence shown here is derived from an EMBL/GenBank/DDBJ whole genome shotgun (WGS) entry which is preliminary data.</text>
</comment>
<evidence type="ECO:0008006" key="3">
    <source>
        <dbReference type="Google" id="ProtNLM"/>
    </source>
</evidence>
<dbReference type="AlphaFoldDB" id="A0A023BP65"/>
<gene>
    <name evidence="1" type="ORF">ATO12_06040</name>
</gene>
<dbReference type="eggNOG" id="ENOG5031HWH">
    <property type="taxonomic scope" value="Bacteria"/>
</dbReference>
<proteinExistence type="predicted"/>
<evidence type="ECO:0000313" key="2">
    <source>
        <dbReference type="Proteomes" id="UP000023541"/>
    </source>
</evidence>